<evidence type="ECO:0000256" key="7">
    <source>
        <dbReference type="ARBA" id="ARBA00022729"/>
    </source>
</evidence>
<evidence type="ECO:0000313" key="18">
    <source>
        <dbReference type="EMBL" id="HIR09486.1"/>
    </source>
</evidence>
<gene>
    <name evidence="18" type="ORF">IAA70_03685</name>
</gene>
<dbReference type="InterPro" id="IPR018044">
    <property type="entry name" value="Peptidase_S11"/>
</dbReference>
<evidence type="ECO:0000256" key="13">
    <source>
        <dbReference type="PIRSR" id="PIRSR618044-1"/>
    </source>
</evidence>
<proteinExistence type="inferred from homology"/>
<keyword evidence="11" id="KW-0961">Cell wall biogenesis/degradation</keyword>
<dbReference type="Proteomes" id="UP000824258">
    <property type="component" value="Unassembled WGS sequence"/>
</dbReference>
<evidence type="ECO:0000256" key="10">
    <source>
        <dbReference type="ARBA" id="ARBA00022984"/>
    </source>
</evidence>
<evidence type="ECO:0000256" key="12">
    <source>
        <dbReference type="ARBA" id="ARBA00034000"/>
    </source>
</evidence>
<comment type="function">
    <text evidence="1">Removes C-terminal D-alanyl residues from sugar-peptide cell wall precursors.</text>
</comment>
<dbReference type="InterPro" id="IPR001967">
    <property type="entry name" value="Peptidase_S11_N"/>
</dbReference>
<keyword evidence="6" id="KW-0645">Protease</keyword>
<dbReference type="PANTHER" id="PTHR21581:SF6">
    <property type="entry name" value="TRAFFICKING PROTEIN PARTICLE COMPLEX SUBUNIT 12"/>
    <property type="match status" value="1"/>
</dbReference>
<dbReference type="Gene3D" id="2.60.410.10">
    <property type="entry name" value="D-Ala-D-Ala carboxypeptidase, C-terminal domain"/>
    <property type="match status" value="1"/>
</dbReference>
<feature type="binding site" evidence="14">
    <location>
        <position position="225"/>
    </location>
    <ligand>
        <name>substrate</name>
    </ligand>
</feature>
<dbReference type="GO" id="GO:0008360">
    <property type="term" value="P:regulation of cell shape"/>
    <property type="evidence" value="ECO:0007669"/>
    <property type="project" value="UniProtKB-KW"/>
</dbReference>
<dbReference type="PANTHER" id="PTHR21581">
    <property type="entry name" value="D-ALANYL-D-ALANINE CARBOXYPEPTIDASE"/>
    <property type="match status" value="1"/>
</dbReference>
<accession>A0A9D1A7N8</accession>
<evidence type="ECO:0000256" key="3">
    <source>
        <dbReference type="ARBA" id="ARBA00007164"/>
    </source>
</evidence>
<organism evidence="18 19">
    <name type="scientific">Candidatus Avoscillospira stercoripullorum</name>
    <dbReference type="NCBI Taxonomy" id="2840709"/>
    <lineage>
        <taxon>Bacteria</taxon>
        <taxon>Bacillati</taxon>
        <taxon>Bacillota</taxon>
        <taxon>Clostridia</taxon>
        <taxon>Eubacteriales</taxon>
        <taxon>Oscillospiraceae</taxon>
        <taxon>Oscillospiraceae incertae sedis</taxon>
        <taxon>Candidatus Avoscillospira</taxon>
    </lineage>
</organism>
<dbReference type="AlphaFoldDB" id="A0A9D1A7N8"/>
<dbReference type="Gene3D" id="3.40.710.10">
    <property type="entry name" value="DD-peptidase/beta-lactamase superfamily"/>
    <property type="match status" value="1"/>
</dbReference>
<evidence type="ECO:0000256" key="11">
    <source>
        <dbReference type="ARBA" id="ARBA00023316"/>
    </source>
</evidence>
<dbReference type="GO" id="GO:0071555">
    <property type="term" value="P:cell wall organization"/>
    <property type="evidence" value="ECO:0007669"/>
    <property type="project" value="UniProtKB-KW"/>
</dbReference>
<feature type="active site" description="Acyl-ester intermediate" evidence="13">
    <location>
        <position position="58"/>
    </location>
</feature>
<dbReference type="EMBL" id="DVGD01000105">
    <property type="protein sequence ID" value="HIR09486.1"/>
    <property type="molecule type" value="Genomic_DNA"/>
</dbReference>
<name>A0A9D1A7N8_9FIRM</name>
<evidence type="ECO:0000256" key="6">
    <source>
        <dbReference type="ARBA" id="ARBA00022670"/>
    </source>
</evidence>
<dbReference type="SUPFAM" id="SSF56601">
    <property type="entry name" value="beta-lactamase/transpeptidase-like"/>
    <property type="match status" value="1"/>
</dbReference>
<dbReference type="SMART" id="SM00936">
    <property type="entry name" value="PBP5_C"/>
    <property type="match status" value="1"/>
</dbReference>
<dbReference type="InterPro" id="IPR037167">
    <property type="entry name" value="Peptidase_S11_C_sf"/>
</dbReference>
<dbReference type="GO" id="GO:0006508">
    <property type="term" value="P:proteolysis"/>
    <property type="evidence" value="ECO:0007669"/>
    <property type="project" value="UniProtKB-KW"/>
</dbReference>
<comment type="catalytic activity">
    <reaction evidence="12">
        <text>Preferential cleavage: (Ac)2-L-Lys-D-Ala-|-D-Ala. Also transpeptidation of peptidyl-alanyl moieties that are N-acyl substituents of D-alanine.</text>
        <dbReference type="EC" id="3.4.16.4"/>
    </reaction>
</comment>
<dbReference type="PRINTS" id="PR00725">
    <property type="entry name" value="DADACBPTASE1"/>
</dbReference>
<dbReference type="EC" id="3.4.16.4" evidence="4"/>
<keyword evidence="8" id="KW-0378">Hydrolase</keyword>
<comment type="similarity">
    <text evidence="3 15">Belongs to the peptidase S11 family.</text>
</comment>
<keyword evidence="10" id="KW-0573">Peptidoglycan synthesis</keyword>
<evidence type="ECO:0000256" key="5">
    <source>
        <dbReference type="ARBA" id="ARBA00022645"/>
    </source>
</evidence>
<dbReference type="InterPro" id="IPR012907">
    <property type="entry name" value="Peptidase_S11_C"/>
</dbReference>
<evidence type="ECO:0000256" key="14">
    <source>
        <dbReference type="PIRSR" id="PIRSR618044-2"/>
    </source>
</evidence>
<dbReference type="GO" id="GO:0009252">
    <property type="term" value="P:peptidoglycan biosynthetic process"/>
    <property type="evidence" value="ECO:0007669"/>
    <property type="project" value="UniProtKB-KW"/>
</dbReference>
<feature type="signal peptide" evidence="16">
    <location>
        <begin position="1"/>
        <end position="22"/>
    </location>
</feature>
<dbReference type="Pfam" id="PF07943">
    <property type="entry name" value="PBP5_C"/>
    <property type="match status" value="1"/>
</dbReference>
<reference evidence="18" key="1">
    <citation type="submission" date="2020-10" db="EMBL/GenBank/DDBJ databases">
        <authorList>
            <person name="Gilroy R."/>
        </authorList>
    </citation>
    <scope>NUCLEOTIDE SEQUENCE</scope>
    <source>
        <strain evidence="18">ChiHjej9B8-7071</strain>
    </source>
</reference>
<evidence type="ECO:0000313" key="19">
    <source>
        <dbReference type="Proteomes" id="UP000824258"/>
    </source>
</evidence>
<evidence type="ECO:0000256" key="9">
    <source>
        <dbReference type="ARBA" id="ARBA00022960"/>
    </source>
</evidence>
<evidence type="ECO:0000256" key="16">
    <source>
        <dbReference type="SAM" id="SignalP"/>
    </source>
</evidence>
<evidence type="ECO:0000256" key="15">
    <source>
        <dbReference type="RuleBase" id="RU004016"/>
    </source>
</evidence>
<dbReference type="Pfam" id="PF00768">
    <property type="entry name" value="Peptidase_S11"/>
    <property type="match status" value="1"/>
</dbReference>
<comment type="pathway">
    <text evidence="2">Cell wall biogenesis; peptidoglycan biosynthesis.</text>
</comment>
<dbReference type="SUPFAM" id="SSF69189">
    <property type="entry name" value="Penicillin-binding protein associated domain"/>
    <property type="match status" value="1"/>
</dbReference>
<evidence type="ECO:0000256" key="4">
    <source>
        <dbReference type="ARBA" id="ARBA00012448"/>
    </source>
</evidence>
<protein>
    <recommendedName>
        <fullName evidence="4">serine-type D-Ala-D-Ala carboxypeptidase</fullName>
        <ecNumber evidence="4">3.4.16.4</ecNumber>
    </recommendedName>
</protein>
<reference evidence="18" key="2">
    <citation type="journal article" date="2021" name="PeerJ">
        <title>Extensive microbial diversity within the chicken gut microbiome revealed by metagenomics and culture.</title>
        <authorList>
            <person name="Gilroy R."/>
            <person name="Ravi A."/>
            <person name="Getino M."/>
            <person name="Pursley I."/>
            <person name="Horton D.L."/>
            <person name="Alikhan N.F."/>
            <person name="Baker D."/>
            <person name="Gharbi K."/>
            <person name="Hall N."/>
            <person name="Watson M."/>
            <person name="Adriaenssens E.M."/>
            <person name="Foster-Nyarko E."/>
            <person name="Jarju S."/>
            <person name="Secka A."/>
            <person name="Antonio M."/>
            <person name="Oren A."/>
            <person name="Chaudhuri R.R."/>
            <person name="La Ragione R."/>
            <person name="Hildebrand F."/>
            <person name="Pallen M.J."/>
        </authorList>
    </citation>
    <scope>NUCLEOTIDE SEQUENCE</scope>
    <source>
        <strain evidence="18">ChiHjej9B8-7071</strain>
    </source>
</reference>
<keyword evidence="9" id="KW-0133">Cell shape</keyword>
<dbReference type="InterPro" id="IPR015956">
    <property type="entry name" value="Peniciliin-bd_prot_C_sf"/>
</dbReference>
<feature type="active site" evidence="13">
    <location>
        <position position="118"/>
    </location>
</feature>
<comment type="caution">
    <text evidence="18">The sequence shown here is derived from an EMBL/GenBank/DDBJ whole genome shotgun (WGS) entry which is preliminary data.</text>
</comment>
<dbReference type="GO" id="GO:0009002">
    <property type="term" value="F:serine-type D-Ala-D-Ala carboxypeptidase activity"/>
    <property type="evidence" value="ECO:0007669"/>
    <property type="project" value="UniProtKB-EC"/>
</dbReference>
<evidence type="ECO:0000256" key="2">
    <source>
        <dbReference type="ARBA" id="ARBA00004752"/>
    </source>
</evidence>
<dbReference type="InterPro" id="IPR012338">
    <property type="entry name" value="Beta-lactam/transpept-like"/>
</dbReference>
<feature type="domain" description="Peptidase S11 D-Ala-D-Ala carboxypeptidase A C-terminal" evidence="17">
    <location>
        <begin position="272"/>
        <end position="364"/>
    </location>
</feature>
<evidence type="ECO:0000256" key="8">
    <source>
        <dbReference type="ARBA" id="ARBA00022801"/>
    </source>
</evidence>
<evidence type="ECO:0000259" key="17">
    <source>
        <dbReference type="SMART" id="SM00936"/>
    </source>
</evidence>
<sequence>MFRKLMAALLSAAVAVSLVLPAQGAALEIAAPSAVLMDAATGTVLYEKNAHEPLAPASVTKIMTLLLVMEALDSGRISWDDTVTASEAAAAKGGSQVYLEPGEQMSMEEMIKSVAVVSANDCATALAEHVAGSESAFVEMMNNRAAELGMADTHFVNCTGLDDEPNAAEHLTTAYDIALMSRELLKHDRIREFTTIWMDTVRNGEFGLSNTNKLVRFYQGTTGLKTGYTSSAGHCLSASAERDGLELIAVVLHCSTSGERFQSAKQLLDFGFAGYTLVTPDETTEIPAVPVLLGEVDAITPVLSEASPVLVEKGQAGKITTRVEVAEQVRAPVEAGQRLGTLTIQSDGSPLAAVPLVAPEAVARKSWWDVTKELLGQMAFGA</sequence>
<feature type="active site" description="Proton acceptor" evidence="13">
    <location>
        <position position="61"/>
    </location>
</feature>
<feature type="chain" id="PRO_5039350624" description="serine-type D-Ala-D-Ala carboxypeptidase" evidence="16">
    <location>
        <begin position="23"/>
        <end position="382"/>
    </location>
</feature>
<evidence type="ECO:0000256" key="1">
    <source>
        <dbReference type="ARBA" id="ARBA00003217"/>
    </source>
</evidence>
<keyword evidence="7 16" id="KW-0732">Signal</keyword>
<keyword evidence="5 18" id="KW-0121">Carboxypeptidase</keyword>